<dbReference type="Pfam" id="PF04131">
    <property type="entry name" value="NanE"/>
    <property type="match status" value="1"/>
</dbReference>
<comment type="similarity">
    <text evidence="6">Belongs to the NanE family.</text>
</comment>
<comment type="function">
    <text evidence="2 6">Converts N-acetylmannosamine-6-phosphate (ManNAc-6-P) to N-acetylglucosamine-6-phosphate (GlcNAc-6-P).</text>
</comment>
<dbReference type="Proteomes" id="UP000262583">
    <property type="component" value="Chromosome"/>
</dbReference>
<dbReference type="PANTHER" id="PTHR36204">
    <property type="entry name" value="N-ACETYLMANNOSAMINE-6-PHOSPHATE 2-EPIMERASE-RELATED"/>
    <property type="match status" value="1"/>
</dbReference>
<evidence type="ECO:0000256" key="4">
    <source>
        <dbReference type="ARBA" id="ARBA00023235"/>
    </source>
</evidence>
<accession>A0A2Z4Y213</accession>
<sequence length="230" mass="25254">MRKVTEIFPRGLIVSCQALENEPLHGSEIMARMALAAQMSGAVGIRANTPADIRAIRATVQLPIIGIYKKEYPGSEVYITPTFEEAQEIARAASDMIALDATSRPRPKGETLRELIARIHEELDLPVMADCSTLEEAIEAERLGADTVSTTLAGYTPYSRKTEGPDFELLAEILAHVRVPVIAEGRYHYPDQVARALEMGAYAVVVGGAITRPQEITQRFVERIRPIVGK</sequence>
<dbReference type="GO" id="GO:0005829">
    <property type="term" value="C:cytosol"/>
    <property type="evidence" value="ECO:0007669"/>
    <property type="project" value="TreeGrafter"/>
</dbReference>
<dbReference type="NCBIfam" id="NF002231">
    <property type="entry name" value="PRK01130.1"/>
    <property type="match status" value="1"/>
</dbReference>
<protein>
    <recommendedName>
        <fullName evidence="6">Putative N-acetylmannosamine-6-phosphate 2-epimerase</fullName>
        <ecNumber evidence="6">5.1.3.9</ecNumber>
    </recommendedName>
    <alternativeName>
        <fullName evidence="6">ManNAc-6-P epimerase</fullName>
    </alternativeName>
</protein>
<proteinExistence type="inferred from homology"/>
<dbReference type="InterPro" id="IPR007260">
    <property type="entry name" value="NanE"/>
</dbReference>
<gene>
    <name evidence="6" type="primary">nanE</name>
    <name evidence="7" type="ORF">BRCON_0005</name>
</gene>
<comment type="catalytic activity">
    <reaction evidence="1 6">
        <text>an N-acyl-D-glucosamine 6-phosphate = an N-acyl-D-mannosamine 6-phosphate</text>
        <dbReference type="Rhea" id="RHEA:23932"/>
        <dbReference type="ChEBI" id="CHEBI:57599"/>
        <dbReference type="ChEBI" id="CHEBI:57666"/>
        <dbReference type="EC" id="5.1.3.9"/>
    </reaction>
</comment>
<dbReference type="GO" id="GO:0005975">
    <property type="term" value="P:carbohydrate metabolic process"/>
    <property type="evidence" value="ECO:0007669"/>
    <property type="project" value="UniProtKB-UniRule"/>
</dbReference>
<evidence type="ECO:0000256" key="2">
    <source>
        <dbReference type="ARBA" id="ARBA00002147"/>
    </source>
</evidence>
<dbReference type="HAMAP" id="MF_01235">
    <property type="entry name" value="ManNAc6P_epimer"/>
    <property type="match status" value="1"/>
</dbReference>
<dbReference type="GO" id="GO:0047465">
    <property type="term" value="F:N-acylglucosamine-6-phosphate 2-epimerase activity"/>
    <property type="evidence" value="ECO:0007669"/>
    <property type="project" value="UniProtKB-EC"/>
</dbReference>
<dbReference type="CDD" id="cd04729">
    <property type="entry name" value="NanE"/>
    <property type="match status" value="1"/>
</dbReference>
<keyword evidence="4 6" id="KW-0413">Isomerase</keyword>
<keyword evidence="5 6" id="KW-0119">Carbohydrate metabolism</keyword>
<dbReference type="PANTHER" id="PTHR36204:SF1">
    <property type="entry name" value="N-ACETYLMANNOSAMINE-6-PHOSPHATE 2-EPIMERASE-RELATED"/>
    <property type="match status" value="1"/>
</dbReference>
<evidence type="ECO:0000256" key="5">
    <source>
        <dbReference type="ARBA" id="ARBA00023277"/>
    </source>
</evidence>
<dbReference type="SUPFAM" id="SSF51366">
    <property type="entry name" value="Ribulose-phoshate binding barrel"/>
    <property type="match status" value="1"/>
</dbReference>
<dbReference type="UniPathway" id="UPA00629">
    <property type="reaction ID" value="UER00682"/>
</dbReference>
<name>A0A2Z4Y213_SUMC1</name>
<organism evidence="7 8">
    <name type="scientific">Sumerlaea chitinivorans</name>
    <dbReference type="NCBI Taxonomy" id="2250252"/>
    <lineage>
        <taxon>Bacteria</taxon>
        <taxon>Candidatus Sumerlaeota</taxon>
        <taxon>Candidatus Sumerlaeia</taxon>
        <taxon>Candidatus Sumerlaeales</taxon>
        <taxon>Candidatus Sumerlaeaceae</taxon>
        <taxon>Candidatus Sumerlaea</taxon>
    </lineage>
</organism>
<reference evidence="7 8" key="1">
    <citation type="submission" date="2018-05" db="EMBL/GenBank/DDBJ databases">
        <title>A metagenomic window into the 2 km-deep terrestrial subsurface aquifer revealed taxonomically and functionally diverse microbial community comprising novel uncultured bacterial lineages.</title>
        <authorList>
            <person name="Kadnikov V.V."/>
            <person name="Mardanov A.V."/>
            <person name="Beletsky A.V."/>
            <person name="Banks D."/>
            <person name="Pimenov N.V."/>
            <person name="Frank Y.A."/>
            <person name="Karnachuk O.V."/>
            <person name="Ravin N.V."/>
        </authorList>
    </citation>
    <scope>NUCLEOTIDE SEQUENCE [LARGE SCALE GENOMIC DNA]</scope>
    <source>
        <strain evidence="7">BY</strain>
    </source>
</reference>
<dbReference type="GO" id="GO:0006053">
    <property type="term" value="P:N-acetylmannosamine catabolic process"/>
    <property type="evidence" value="ECO:0007669"/>
    <property type="project" value="TreeGrafter"/>
</dbReference>
<dbReference type="GO" id="GO:0019262">
    <property type="term" value="P:N-acetylneuraminate catabolic process"/>
    <property type="evidence" value="ECO:0007669"/>
    <property type="project" value="UniProtKB-UniRule"/>
</dbReference>
<evidence type="ECO:0000256" key="1">
    <source>
        <dbReference type="ARBA" id="ARBA00000056"/>
    </source>
</evidence>
<dbReference type="EC" id="5.1.3.9" evidence="6"/>
<dbReference type="InterPro" id="IPR011060">
    <property type="entry name" value="RibuloseP-bd_barrel"/>
</dbReference>
<evidence type="ECO:0000256" key="6">
    <source>
        <dbReference type="HAMAP-Rule" id="MF_01235"/>
    </source>
</evidence>
<evidence type="ECO:0000313" key="7">
    <source>
        <dbReference type="EMBL" id="AXA34782.1"/>
    </source>
</evidence>
<dbReference type="KEGG" id="schv:BRCON_0005"/>
<dbReference type="FunFam" id="3.20.20.70:FF:000035">
    <property type="entry name" value="Putative N-acetylmannosamine-6-phosphate 2-epimerase"/>
    <property type="match status" value="1"/>
</dbReference>
<comment type="pathway">
    <text evidence="3 6">Amino-sugar metabolism; N-acetylneuraminate degradation; D-fructose 6-phosphate from N-acetylneuraminate: step 3/5.</text>
</comment>
<evidence type="ECO:0000256" key="3">
    <source>
        <dbReference type="ARBA" id="ARBA00005081"/>
    </source>
</evidence>
<dbReference type="Gene3D" id="3.20.20.70">
    <property type="entry name" value="Aldolase class I"/>
    <property type="match status" value="1"/>
</dbReference>
<evidence type="ECO:0000313" key="8">
    <source>
        <dbReference type="Proteomes" id="UP000262583"/>
    </source>
</evidence>
<dbReference type="AlphaFoldDB" id="A0A2Z4Y213"/>
<dbReference type="InterPro" id="IPR013785">
    <property type="entry name" value="Aldolase_TIM"/>
</dbReference>
<dbReference type="EMBL" id="CP030759">
    <property type="protein sequence ID" value="AXA34782.1"/>
    <property type="molecule type" value="Genomic_DNA"/>
</dbReference>